<evidence type="ECO:0000313" key="2">
    <source>
        <dbReference type="EMBL" id="OAQ27173.1"/>
    </source>
</evidence>
<dbReference type="Proteomes" id="UP000078512">
    <property type="component" value="Unassembled WGS sequence"/>
</dbReference>
<keyword evidence="1" id="KW-0812">Transmembrane</keyword>
<feature type="transmembrane region" description="Helical" evidence="1">
    <location>
        <begin position="113"/>
        <end position="130"/>
    </location>
</feature>
<keyword evidence="3" id="KW-1185">Reference proteome</keyword>
<keyword evidence="1" id="KW-1133">Transmembrane helix</keyword>
<organism evidence="2 3">
    <name type="scientific">Linnemannia elongata AG-77</name>
    <dbReference type="NCBI Taxonomy" id="1314771"/>
    <lineage>
        <taxon>Eukaryota</taxon>
        <taxon>Fungi</taxon>
        <taxon>Fungi incertae sedis</taxon>
        <taxon>Mucoromycota</taxon>
        <taxon>Mortierellomycotina</taxon>
        <taxon>Mortierellomycetes</taxon>
        <taxon>Mortierellales</taxon>
        <taxon>Mortierellaceae</taxon>
        <taxon>Linnemannia</taxon>
    </lineage>
</organism>
<sequence>MVHGRRRWFRVFFLSLPCRLRALTLFFFRLSVLVPVFVHLSFCAFGAVCTHSVLNLWCCFFFFRVPIYGLFVWSKVMVVVCCFLHAHLAFIFSVYLNEYGTNRKEKRLPVNRTHIPFILVAPLSLVLCLFV</sequence>
<dbReference type="EMBL" id="KV442059">
    <property type="protein sequence ID" value="OAQ27173.1"/>
    <property type="molecule type" value="Genomic_DNA"/>
</dbReference>
<evidence type="ECO:0000256" key="1">
    <source>
        <dbReference type="SAM" id="Phobius"/>
    </source>
</evidence>
<keyword evidence="1" id="KW-0472">Membrane</keyword>
<accession>A0A197JQD6</accession>
<name>A0A197JQD6_9FUNG</name>
<proteinExistence type="predicted"/>
<dbReference type="AlphaFoldDB" id="A0A197JQD6"/>
<protein>
    <submittedName>
        <fullName evidence="2">Uncharacterized protein</fullName>
    </submittedName>
</protein>
<feature type="transmembrane region" description="Helical" evidence="1">
    <location>
        <begin position="70"/>
        <end position="93"/>
    </location>
</feature>
<reference evidence="2 3" key="1">
    <citation type="submission" date="2016-05" db="EMBL/GenBank/DDBJ databases">
        <title>Genome sequencing reveals origins of a unique bacterial endosymbiosis in the earliest lineages of terrestrial Fungi.</title>
        <authorList>
            <consortium name="DOE Joint Genome Institute"/>
            <person name="Uehling J."/>
            <person name="Gryganskyi A."/>
            <person name="Hameed K."/>
            <person name="Tschaplinski T."/>
            <person name="Misztal P."/>
            <person name="Wu S."/>
            <person name="Desiro A."/>
            <person name="Vande Pol N."/>
            <person name="Du Z.-Y."/>
            <person name="Zienkiewicz A."/>
            <person name="Zienkiewicz K."/>
            <person name="Morin E."/>
            <person name="Tisserant E."/>
            <person name="Splivallo R."/>
            <person name="Hainaut M."/>
            <person name="Henrissat B."/>
            <person name="Ohm R."/>
            <person name="Kuo A."/>
            <person name="Yan J."/>
            <person name="Lipzen A."/>
            <person name="Nolan M."/>
            <person name="Labutti K."/>
            <person name="Barry K."/>
            <person name="Goldstein A."/>
            <person name="Labbe J."/>
            <person name="Schadt C."/>
            <person name="Tuskan G."/>
            <person name="Grigoriev I."/>
            <person name="Martin F."/>
            <person name="Vilgalys R."/>
            <person name="Bonito G."/>
        </authorList>
    </citation>
    <scope>NUCLEOTIDE SEQUENCE [LARGE SCALE GENOMIC DNA]</scope>
    <source>
        <strain evidence="2 3">AG-77</strain>
    </source>
</reference>
<evidence type="ECO:0000313" key="3">
    <source>
        <dbReference type="Proteomes" id="UP000078512"/>
    </source>
</evidence>
<gene>
    <name evidence="2" type="ORF">K457DRAFT_637611</name>
</gene>
<feature type="transmembrane region" description="Helical" evidence="1">
    <location>
        <begin position="20"/>
        <end position="38"/>
    </location>
</feature>